<dbReference type="AlphaFoldDB" id="A0A1S3CTZ2"/>
<feature type="compositionally biased region" description="Basic and acidic residues" evidence="6">
    <location>
        <begin position="195"/>
        <end position="209"/>
    </location>
</feature>
<dbReference type="GO" id="GO:0002115">
    <property type="term" value="P:store-operated calcium entry"/>
    <property type="evidence" value="ECO:0007669"/>
    <property type="project" value="TreeGrafter"/>
</dbReference>
<name>A0A1S3CTZ2_DIACI</name>
<feature type="compositionally biased region" description="Low complexity" evidence="6">
    <location>
        <begin position="30"/>
        <end position="51"/>
    </location>
</feature>
<dbReference type="Gene3D" id="1.20.140.140">
    <property type="entry name" value="Calcium release-activated calcium channel protein Orai"/>
    <property type="match status" value="1"/>
</dbReference>
<dbReference type="InterPro" id="IPR038350">
    <property type="entry name" value="Orai_sf"/>
</dbReference>
<evidence type="ECO:0000256" key="6">
    <source>
        <dbReference type="SAM" id="MobiDB-lite"/>
    </source>
</evidence>
<proteinExistence type="inferred from homology"/>
<feature type="region of interest" description="Disordered" evidence="6">
    <location>
        <begin position="26"/>
        <end position="90"/>
    </location>
</feature>
<dbReference type="GeneID" id="103505212"/>
<dbReference type="RefSeq" id="XP_008467752.1">
    <property type="nucleotide sequence ID" value="XM_008469530.3"/>
</dbReference>
<dbReference type="PaxDb" id="121845-A0A1S3CTZ2"/>
<evidence type="ECO:0000313" key="8">
    <source>
        <dbReference type="Proteomes" id="UP000079169"/>
    </source>
</evidence>
<feature type="transmembrane region" description="Helical" evidence="7">
    <location>
        <begin position="494"/>
        <end position="520"/>
    </location>
</feature>
<dbReference type="STRING" id="121845.A0A1S3CTZ2"/>
<dbReference type="KEGG" id="dci:103505212"/>
<dbReference type="Proteomes" id="UP000079169">
    <property type="component" value="Unplaced"/>
</dbReference>
<dbReference type="InterPro" id="IPR012446">
    <property type="entry name" value="CRAC_channel"/>
</dbReference>
<accession>A0A1S3CTZ2</accession>
<feature type="compositionally biased region" description="Polar residues" evidence="6">
    <location>
        <begin position="229"/>
        <end position="263"/>
    </location>
</feature>
<comment type="similarity">
    <text evidence="2">Belongs to the Orai family.</text>
</comment>
<reference evidence="9" key="1">
    <citation type="submission" date="2025-08" db="UniProtKB">
        <authorList>
            <consortium name="RefSeq"/>
        </authorList>
    </citation>
    <scope>IDENTIFICATION</scope>
</reference>
<feature type="compositionally biased region" description="Low complexity" evidence="6">
    <location>
        <begin position="58"/>
        <end position="90"/>
    </location>
</feature>
<keyword evidence="5 7" id="KW-0472">Membrane</keyword>
<dbReference type="PANTHER" id="PTHR31501:SF7">
    <property type="entry name" value="CALCIUM RELEASE-ACTIVATED CALCIUM CHANNEL PROTEIN 1"/>
    <property type="match status" value="1"/>
</dbReference>
<evidence type="ECO:0000256" key="3">
    <source>
        <dbReference type="ARBA" id="ARBA00022692"/>
    </source>
</evidence>
<feature type="transmembrane region" description="Helical" evidence="7">
    <location>
        <begin position="438"/>
        <end position="465"/>
    </location>
</feature>
<keyword evidence="8" id="KW-1185">Reference proteome</keyword>
<evidence type="ECO:0000256" key="2">
    <source>
        <dbReference type="ARBA" id="ARBA00008062"/>
    </source>
</evidence>
<dbReference type="GO" id="GO:0016020">
    <property type="term" value="C:membrane"/>
    <property type="evidence" value="ECO:0007669"/>
    <property type="project" value="UniProtKB-SubCell"/>
</dbReference>
<evidence type="ECO:0000256" key="7">
    <source>
        <dbReference type="SAM" id="Phobius"/>
    </source>
</evidence>
<evidence type="ECO:0000256" key="4">
    <source>
        <dbReference type="ARBA" id="ARBA00022989"/>
    </source>
</evidence>
<evidence type="ECO:0000256" key="1">
    <source>
        <dbReference type="ARBA" id="ARBA00004141"/>
    </source>
</evidence>
<dbReference type="GO" id="GO:0015279">
    <property type="term" value="F:store-operated calcium channel activity"/>
    <property type="evidence" value="ECO:0007669"/>
    <property type="project" value="TreeGrafter"/>
</dbReference>
<keyword evidence="4 7" id="KW-1133">Transmembrane helix</keyword>
<dbReference type="Pfam" id="PF07856">
    <property type="entry name" value="Orai-1"/>
    <property type="match status" value="1"/>
</dbReference>
<sequence>MMDLQEVLVMENNNNSLVKDNMVVSDVTTNNNHNNPNNDDNKNNISNSSSNNHKDHNSNNNHNSSSNNHIINNNNNNNNNNNHINNSNNNHVEKKEKCGVINEGFVLNEKLPAAITPKADSTAGPVKSSSDLRHKCDERLQTIDNIKKEQLDTLTKLELEHNLNPIRLRTSSHSSVKRRLLTRTSSQASLTSRTGRSDLRPRSGLERPILRVNTSPYPATKGTPHFTKKSFTSADLSRTVTHPYSRTQSVQSLRDVSRTQTASKRGALSHPRTPTTLLSKQGSHPLTPSSRYPTTPTSGGHNPSYSSSGSEASIEPRTPTVSKSPLGRTFSAGSHMSLPSLSPLPCHQCQHSPPTWSPYILPMNTDHHPRLYKNHSRRDLGHHYEELPEDSEGLVWRRLHMSRAKLKATATTSELLSGFAMVAMVELQINEPTNVPEWLFIMFAVCTTVLVAVHIFALMISTYLLPNIEAISKLQSTKLVSESPHERMRGFVELAWAFSTVLGLFLFLVEVAILCWVKFWDYSLRAAIAATIIVIPVLIIFVVFVVHFYHNVVKYKCKTSISDMKELEDIKKKLDAGHVV</sequence>
<comment type="subcellular location">
    <subcellularLocation>
        <location evidence="1">Membrane</location>
        <topology evidence="1">Multi-pass membrane protein</topology>
    </subcellularLocation>
</comment>
<organism evidence="8 9">
    <name type="scientific">Diaphorina citri</name>
    <name type="common">Asian citrus psyllid</name>
    <dbReference type="NCBI Taxonomy" id="121845"/>
    <lineage>
        <taxon>Eukaryota</taxon>
        <taxon>Metazoa</taxon>
        <taxon>Ecdysozoa</taxon>
        <taxon>Arthropoda</taxon>
        <taxon>Hexapoda</taxon>
        <taxon>Insecta</taxon>
        <taxon>Pterygota</taxon>
        <taxon>Neoptera</taxon>
        <taxon>Paraneoptera</taxon>
        <taxon>Hemiptera</taxon>
        <taxon>Sternorrhyncha</taxon>
        <taxon>Psylloidea</taxon>
        <taxon>Psyllidae</taxon>
        <taxon>Diaphorininae</taxon>
        <taxon>Diaphorina</taxon>
    </lineage>
</organism>
<protein>
    <submittedName>
        <fullName evidence="9">Uncharacterized protein</fullName>
    </submittedName>
</protein>
<feature type="compositionally biased region" description="Low complexity" evidence="6">
    <location>
        <begin position="285"/>
        <end position="313"/>
    </location>
</feature>
<gene>
    <name evidence="9" type="primary">LOC103505212</name>
</gene>
<keyword evidence="3 7" id="KW-0812">Transmembrane</keyword>
<feature type="transmembrane region" description="Helical" evidence="7">
    <location>
        <begin position="526"/>
        <end position="549"/>
    </location>
</feature>
<dbReference type="PANTHER" id="PTHR31501">
    <property type="entry name" value="CALCIUM RELEASE-ACTIVATED CALCIUM CHANNEL PROTEIN 1"/>
    <property type="match status" value="1"/>
</dbReference>
<feature type="compositionally biased region" description="Polar residues" evidence="6">
    <location>
        <begin position="182"/>
        <end position="194"/>
    </location>
</feature>
<evidence type="ECO:0000313" key="9">
    <source>
        <dbReference type="RefSeq" id="XP_008467752.1"/>
    </source>
</evidence>
<evidence type="ECO:0000256" key="5">
    <source>
        <dbReference type="ARBA" id="ARBA00023136"/>
    </source>
</evidence>
<feature type="compositionally biased region" description="Polar residues" evidence="6">
    <location>
        <begin position="272"/>
        <end position="284"/>
    </location>
</feature>
<feature type="region of interest" description="Disordered" evidence="6">
    <location>
        <begin position="170"/>
        <end position="334"/>
    </location>
</feature>